<dbReference type="SUPFAM" id="SSF143120">
    <property type="entry name" value="YefM-like"/>
    <property type="match status" value="1"/>
</dbReference>
<dbReference type="NCBIfam" id="TIGR01552">
    <property type="entry name" value="phd_fam"/>
    <property type="match status" value="1"/>
</dbReference>
<dbReference type="STRING" id="504800.SAMN04488085_103175"/>
<evidence type="ECO:0000313" key="3">
    <source>
        <dbReference type="EMBL" id="SFK71583.1"/>
    </source>
</evidence>
<dbReference type="InParanoid" id="A0A1I4BSS3"/>
<evidence type="ECO:0000313" key="4">
    <source>
        <dbReference type="Proteomes" id="UP000199152"/>
    </source>
</evidence>
<protein>
    <recommendedName>
        <fullName evidence="2">Antitoxin</fullName>
    </recommendedName>
</protein>
<evidence type="ECO:0000256" key="1">
    <source>
        <dbReference type="ARBA" id="ARBA00009981"/>
    </source>
</evidence>
<reference evidence="3 4" key="1">
    <citation type="submission" date="2016-10" db="EMBL/GenBank/DDBJ databases">
        <authorList>
            <person name="de Groot N.N."/>
        </authorList>
    </citation>
    <scope>NUCLEOTIDE SEQUENCE [LARGE SCALE GENOMIC DNA]</scope>
    <source>
        <strain evidence="3 4">DSM 45317</strain>
    </source>
</reference>
<dbReference type="AlphaFoldDB" id="A0A1I4BSS3"/>
<keyword evidence="4" id="KW-1185">Reference proteome</keyword>
<organism evidence="3 4">
    <name type="scientific">Geodermatophilus ruber</name>
    <dbReference type="NCBI Taxonomy" id="504800"/>
    <lineage>
        <taxon>Bacteria</taxon>
        <taxon>Bacillati</taxon>
        <taxon>Actinomycetota</taxon>
        <taxon>Actinomycetes</taxon>
        <taxon>Geodermatophilales</taxon>
        <taxon>Geodermatophilaceae</taxon>
        <taxon>Geodermatophilus</taxon>
    </lineage>
</organism>
<proteinExistence type="inferred from homology"/>
<dbReference type="RefSeq" id="WP_091322329.1">
    <property type="nucleotide sequence ID" value="NZ_FOSW01000003.1"/>
</dbReference>
<accession>A0A1I4BSS3</accession>
<comment type="function">
    <text evidence="2">Antitoxin component of a type II toxin-antitoxin (TA) system.</text>
</comment>
<dbReference type="OrthoDB" id="33091at2"/>
<dbReference type="Gene3D" id="3.40.1620.10">
    <property type="entry name" value="YefM-like domain"/>
    <property type="match status" value="1"/>
</dbReference>
<dbReference type="Proteomes" id="UP000199152">
    <property type="component" value="Unassembled WGS sequence"/>
</dbReference>
<comment type="similarity">
    <text evidence="1 2">Belongs to the phD/YefM antitoxin family.</text>
</comment>
<dbReference type="PANTHER" id="PTHR35377">
    <property type="entry name" value="ANTITOXIN VAPB49-RELATED-RELATED"/>
    <property type="match status" value="1"/>
</dbReference>
<gene>
    <name evidence="3" type="ORF">SAMN04488085_103175</name>
</gene>
<dbReference type="InterPro" id="IPR051416">
    <property type="entry name" value="phD-YefM_TA_antitoxins"/>
</dbReference>
<dbReference type="InterPro" id="IPR036165">
    <property type="entry name" value="YefM-like_sf"/>
</dbReference>
<evidence type="ECO:0000256" key="2">
    <source>
        <dbReference type="RuleBase" id="RU362080"/>
    </source>
</evidence>
<dbReference type="Pfam" id="PF02604">
    <property type="entry name" value="PhdYeFM_antitox"/>
    <property type="match status" value="1"/>
</dbReference>
<dbReference type="InterPro" id="IPR006442">
    <property type="entry name" value="Antitoxin_Phd/YefM"/>
</dbReference>
<dbReference type="EMBL" id="FOSW01000003">
    <property type="protein sequence ID" value="SFK71583.1"/>
    <property type="molecule type" value="Genomic_DNA"/>
</dbReference>
<name>A0A1I4BSS3_9ACTN</name>
<sequence length="81" mass="8601">MAQTVNVHEAKTHLSRLLEAVERGEDVVIARAGRPVARLVPAGIPAQARTPGAWRGRVVIADDFDETPESVLAAFRGDAGS</sequence>